<evidence type="ECO:0000256" key="1">
    <source>
        <dbReference type="ARBA" id="ARBA00004651"/>
    </source>
</evidence>
<dbReference type="EMBL" id="UOEK01000117">
    <property type="protein sequence ID" value="VAV97361.1"/>
    <property type="molecule type" value="Genomic_DNA"/>
</dbReference>
<evidence type="ECO:0000256" key="4">
    <source>
        <dbReference type="ARBA" id="ARBA00022679"/>
    </source>
</evidence>
<evidence type="ECO:0000256" key="2">
    <source>
        <dbReference type="ARBA" id="ARBA00004919"/>
    </source>
</evidence>
<evidence type="ECO:0000256" key="7">
    <source>
        <dbReference type="ARBA" id="ARBA00023133"/>
    </source>
</evidence>
<keyword evidence="5 11" id="KW-0812">Transmembrane</keyword>
<dbReference type="FunFam" id="1.10.357.140:FF:000001">
    <property type="entry name" value="Protoheme IX farnesyltransferase"/>
    <property type="match status" value="1"/>
</dbReference>
<dbReference type="InterPro" id="IPR000537">
    <property type="entry name" value="UbiA_prenyltransferase"/>
</dbReference>
<accession>A0A3B0S2E7</accession>
<dbReference type="GO" id="GO:0008495">
    <property type="term" value="F:protoheme IX farnesyltransferase activity"/>
    <property type="evidence" value="ECO:0007669"/>
    <property type="project" value="InterPro"/>
</dbReference>
<feature type="transmembrane region" description="Helical" evidence="11">
    <location>
        <begin position="224"/>
        <end position="244"/>
    </location>
</feature>
<dbReference type="InterPro" id="IPR030470">
    <property type="entry name" value="UbiA_prenylTrfase_CS"/>
</dbReference>
<feature type="transmembrane region" description="Helical" evidence="11">
    <location>
        <begin position="154"/>
        <end position="173"/>
    </location>
</feature>
<evidence type="ECO:0000256" key="8">
    <source>
        <dbReference type="ARBA" id="ARBA00023136"/>
    </source>
</evidence>
<dbReference type="GO" id="GO:0005886">
    <property type="term" value="C:plasma membrane"/>
    <property type="evidence" value="ECO:0007669"/>
    <property type="project" value="UniProtKB-SubCell"/>
</dbReference>
<feature type="transmembrane region" description="Helical" evidence="11">
    <location>
        <begin position="179"/>
        <end position="203"/>
    </location>
</feature>
<keyword evidence="8 11" id="KW-0472">Membrane</keyword>
<dbReference type="AlphaFoldDB" id="A0A3B0S2E7"/>
<feature type="transmembrane region" description="Helical" evidence="11">
    <location>
        <begin position="55"/>
        <end position="79"/>
    </location>
</feature>
<dbReference type="InterPro" id="IPR006369">
    <property type="entry name" value="Protohaem_IX_farnesylTrfase"/>
</dbReference>
<evidence type="ECO:0000256" key="6">
    <source>
        <dbReference type="ARBA" id="ARBA00022989"/>
    </source>
</evidence>
<dbReference type="Pfam" id="PF01040">
    <property type="entry name" value="UbiA"/>
    <property type="match status" value="1"/>
</dbReference>
<dbReference type="NCBIfam" id="NF003349">
    <property type="entry name" value="PRK04375.1-2"/>
    <property type="match status" value="1"/>
</dbReference>
<feature type="transmembrane region" description="Helical" evidence="11">
    <location>
        <begin position="279"/>
        <end position="297"/>
    </location>
</feature>
<comment type="pathway">
    <text evidence="2">Porphyrin-containing compound metabolism; heme O biosynthesis; heme O from protoheme: step 1/1.</text>
</comment>
<proteinExistence type="inferred from homology"/>
<keyword evidence="6 11" id="KW-1133">Transmembrane helix</keyword>
<dbReference type="PROSITE" id="PS00943">
    <property type="entry name" value="UBIA"/>
    <property type="match status" value="1"/>
</dbReference>
<comment type="subcellular location">
    <subcellularLocation>
        <location evidence="1">Cell membrane</location>
        <topology evidence="1">Multi-pass membrane protein</topology>
    </subcellularLocation>
</comment>
<dbReference type="Gene3D" id="1.10.357.140">
    <property type="entry name" value="UbiA prenyltransferase"/>
    <property type="match status" value="1"/>
</dbReference>
<dbReference type="PANTHER" id="PTHR43448:SF7">
    <property type="entry name" value="4-HYDROXYBENZOATE SOLANESYLTRANSFERASE"/>
    <property type="match status" value="1"/>
</dbReference>
<keyword evidence="7" id="KW-0350">Heme biosynthesis</keyword>
<dbReference type="InterPro" id="IPR044878">
    <property type="entry name" value="UbiA_sf"/>
</dbReference>
<keyword evidence="3" id="KW-1003">Cell membrane</keyword>
<reference evidence="12" key="1">
    <citation type="submission" date="2018-06" db="EMBL/GenBank/DDBJ databases">
        <authorList>
            <person name="Zhirakovskaya E."/>
        </authorList>
    </citation>
    <scope>NUCLEOTIDE SEQUENCE</scope>
</reference>
<evidence type="ECO:0000313" key="12">
    <source>
        <dbReference type="EMBL" id="VAV97361.1"/>
    </source>
</evidence>
<evidence type="ECO:0000256" key="10">
    <source>
        <dbReference type="ARBA" id="ARBA00042475"/>
    </source>
</evidence>
<dbReference type="PANTHER" id="PTHR43448">
    <property type="entry name" value="PROTOHEME IX FARNESYLTRANSFERASE, MITOCHONDRIAL"/>
    <property type="match status" value="1"/>
</dbReference>
<feature type="transmembrane region" description="Helical" evidence="11">
    <location>
        <begin position="100"/>
        <end position="122"/>
    </location>
</feature>
<sequence length="303" mass="32587">MTPMKVTVTDPQAKPRTVRERIGVYFVLTKPRIIELLLVTTVPAMFVAADGVPGLALVLWTLLGGTLSAAGANTINQVIDIDIDRIMSRTKNRPLPMGKITPRAALIFGVVLGVLGFAVLAWSSNTLAAWLSTAGLLFYVFVYSLALKRSTVQNIVIGGAAGAMPALVGWAAVTGDLGVAPWVMFAIVFFWTPPHFWALAIRYKDDYARAGVPMLPAVIGVEKSIGHIAAYSVVMVGAALALWVTGSVGWIYLVSSTLAGLWMVRLLPGLRRDPEVAMSFFRASNIYLSVVFLAMIVDRVVLA</sequence>
<dbReference type="Gene3D" id="1.20.120.1780">
    <property type="entry name" value="UbiA prenyltransferase"/>
    <property type="match status" value="1"/>
</dbReference>
<dbReference type="HAMAP" id="MF_00154">
    <property type="entry name" value="CyoE_CtaB"/>
    <property type="match status" value="1"/>
</dbReference>
<feature type="transmembrane region" description="Helical" evidence="11">
    <location>
        <begin position="33"/>
        <end position="49"/>
    </location>
</feature>
<evidence type="ECO:0000256" key="5">
    <source>
        <dbReference type="ARBA" id="ARBA00022692"/>
    </source>
</evidence>
<keyword evidence="4 12" id="KW-0808">Transferase</keyword>
<protein>
    <recommendedName>
        <fullName evidence="9">Protoheme IX farnesyltransferase</fullName>
    </recommendedName>
    <alternativeName>
        <fullName evidence="10">Heme B farnesyltransferase</fullName>
    </alternativeName>
</protein>
<name>A0A3B0S2E7_9ZZZZ</name>
<dbReference type="CDD" id="cd13957">
    <property type="entry name" value="PT_UbiA_Cox10"/>
    <property type="match status" value="1"/>
</dbReference>
<organism evidence="12">
    <name type="scientific">hydrothermal vent metagenome</name>
    <dbReference type="NCBI Taxonomy" id="652676"/>
    <lineage>
        <taxon>unclassified sequences</taxon>
        <taxon>metagenomes</taxon>
        <taxon>ecological metagenomes</taxon>
    </lineage>
</organism>
<evidence type="ECO:0000256" key="3">
    <source>
        <dbReference type="ARBA" id="ARBA00022475"/>
    </source>
</evidence>
<evidence type="ECO:0000256" key="9">
    <source>
        <dbReference type="ARBA" id="ARBA00040810"/>
    </source>
</evidence>
<feature type="transmembrane region" description="Helical" evidence="11">
    <location>
        <begin position="128"/>
        <end position="147"/>
    </location>
</feature>
<dbReference type="NCBIfam" id="TIGR01473">
    <property type="entry name" value="cyoE_ctaB"/>
    <property type="match status" value="1"/>
</dbReference>
<gene>
    <name evidence="12" type="ORF">MNBD_ACTINO02-1360</name>
</gene>
<evidence type="ECO:0000256" key="11">
    <source>
        <dbReference type="SAM" id="Phobius"/>
    </source>
</evidence>
<dbReference type="GO" id="GO:0006783">
    <property type="term" value="P:heme biosynthetic process"/>
    <property type="evidence" value="ECO:0007669"/>
    <property type="project" value="UniProtKB-KW"/>
</dbReference>